<comment type="caution">
    <text evidence="2">The sequence shown here is derived from an EMBL/GenBank/DDBJ whole genome shotgun (WGS) entry which is preliminary data.</text>
</comment>
<gene>
    <name evidence="2" type="ORF">NESM_000414500</name>
</gene>
<organism evidence="2 3">
    <name type="scientific">Novymonas esmeraldas</name>
    <dbReference type="NCBI Taxonomy" id="1808958"/>
    <lineage>
        <taxon>Eukaryota</taxon>
        <taxon>Discoba</taxon>
        <taxon>Euglenozoa</taxon>
        <taxon>Kinetoplastea</taxon>
        <taxon>Metakinetoplastina</taxon>
        <taxon>Trypanosomatida</taxon>
        <taxon>Trypanosomatidae</taxon>
        <taxon>Novymonas</taxon>
    </lineage>
</organism>
<evidence type="ECO:0000313" key="3">
    <source>
        <dbReference type="Proteomes" id="UP001430356"/>
    </source>
</evidence>
<dbReference type="Proteomes" id="UP001430356">
    <property type="component" value="Unassembled WGS sequence"/>
</dbReference>
<proteinExistence type="predicted"/>
<evidence type="ECO:0000313" key="2">
    <source>
        <dbReference type="EMBL" id="KAK7194923.1"/>
    </source>
</evidence>
<protein>
    <submittedName>
        <fullName evidence="2">Uncharacterized protein</fullName>
    </submittedName>
</protein>
<sequence length="148" mass="16362">MSVQRGTANTRRSRSVPRLLPLLLAALCLAAVPLSVAHAKDCATRASTSMIAWRHDQGSFQCDNCVGAQASRVVSGAVPRQWTEYNKERRVLNVFVEEHRDGAQLVLRDDARGVSILLRNDLCGVRTEAEQNFRQLYGGTFMSVVDCT</sequence>
<accession>A0AAW0EL95</accession>
<feature type="chain" id="PRO_5043586766" evidence="1">
    <location>
        <begin position="40"/>
        <end position="148"/>
    </location>
</feature>
<dbReference type="EMBL" id="JAECZO010000044">
    <property type="protein sequence ID" value="KAK7194923.1"/>
    <property type="molecule type" value="Genomic_DNA"/>
</dbReference>
<evidence type="ECO:0000256" key="1">
    <source>
        <dbReference type="SAM" id="SignalP"/>
    </source>
</evidence>
<feature type="signal peptide" evidence="1">
    <location>
        <begin position="1"/>
        <end position="39"/>
    </location>
</feature>
<keyword evidence="3" id="KW-1185">Reference proteome</keyword>
<reference evidence="2 3" key="1">
    <citation type="journal article" date="2021" name="MBio">
        <title>A New Model Trypanosomatid, Novymonas esmeraldas: Genomic Perception of Its 'Candidatus Pandoraea novymonadis' Endosymbiont.</title>
        <authorList>
            <person name="Zakharova A."/>
            <person name="Saura A."/>
            <person name="Butenko A."/>
            <person name="Podesvova L."/>
            <person name="Warmusova S."/>
            <person name="Kostygov A.Y."/>
            <person name="Nenarokova A."/>
            <person name="Lukes J."/>
            <person name="Opperdoes F.R."/>
            <person name="Yurchenko V."/>
        </authorList>
    </citation>
    <scope>NUCLEOTIDE SEQUENCE [LARGE SCALE GENOMIC DNA]</scope>
    <source>
        <strain evidence="2 3">E262AT.01</strain>
    </source>
</reference>
<name>A0AAW0EL95_9TRYP</name>
<dbReference type="AlphaFoldDB" id="A0AAW0EL95"/>
<keyword evidence="1" id="KW-0732">Signal</keyword>